<dbReference type="RefSeq" id="WP_129185761.1">
    <property type="nucleotide sequence ID" value="NZ_JAGIOG010000001.1"/>
</dbReference>
<comment type="caution">
    <text evidence="2">The sequence shown here is derived from an EMBL/GenBank/DDBJ whole genome shotgun (WGS) entry which is preliminary data.</text>
</comment>
<name>A0A641AL23_9ACTN</name>
<dbReference type="InterPro" id="IPR058711">
    <property type="entry name" value="SCO6045-like_C"/>
</dbReference>
<evidence type="ECO:0000313" key="3">
    <source>
        <dbReference type="Proteomes" id="UP001515100"/>
    </source>
</evidence>
<keyword evidence="3" id="KW-1185">Reference proteome</keyword>
<dbReference type="Pfam" id="PF26136">
    <property type="entry name" value="SCO6045_C"/>
    <property type="match status" value="1"/>
</dbReference>
<evidence type="ECO:0000313" key="2">
    <source>
        <dbReference type="EMBL" id="KAA1374604.1"/>
    </source>
</evidence>
<gene>
    <name evidence="2" type="ORF">ESP62_014510</name>
</gene>
<evidence type="ECO:0000259" key="1">
    <source>
        <dbReference type="Pfam" id="PF26136"/>
    </source>
</evidence>
<dbReference type="AlphaFoldDB" id="A0A641AL23"/>
<accession>A0A641AL23</accession>
<dbReference type="Proteomes" id="UP001515100">
    <property type="component" value="Unassembled WGS sequence"/>
</dbReference>
<protein>
    <recommendedName>
        <fullName evidence="1">SCO6045-like C-terminal domain-containing protein</fullName>
    </recommendedName>
</protein>
<dbReference type="EMBL" id="SDPP02000004">
    <property type="protein sequence ID" value="KAA1374604.1"/>
    <property type="molecule type" value="Genomic_DNA"/>
</dbReference>
<organism evidence="2 3">
    <name type="scientific">Aeromicrobium fastidiosum</name>
    <dbReference type="NCBI Taxonomy" id="52699"/>
    <lineage>
        <taxon>Bacteria</taxon>
        <taxon>Bacillati</taxon>
        <taxon>Actinomycetota</taxon>
        <taxon>Actinomycetes</taxon>
        <taxon>Propionibacteriales</taxon>
        <taxon>Nocardioidaceae</taxon>
        <taxon>Aeromicrobium</taxon>
    </lineage>
</organism>
<reference evidence="2" key="1">
    <citation type="submission" date="2019-09" db="EMBL/GenBank/DDBJ databases">
        <authorList>
            <person name="Li J."/>
        </authorList>
    </citation>
    <scope>NUCLEOTIDE SEQUENCE [LARGE SCALE GENOMIC DNA]</scope>
    <source>
        <strain evidence="2">NRBC 14897</strain>
    </source>
</reference>
<feature type="domain" description="SCO6045-like C-terminal" evidence="1">
    <location>
        <begin position="8"/>
        <end position="85"/>
    </location>
</feature>
<proteinExistence type="predicted"/>
<dbReference type="OrthoDB" id="3779642at2"/>
<sequence length="151" mass="16769">MTREALRQRQEDVLGALLRGEVPGGFDPRSAELTARVLRTKRRSDAVEAVPHLRDVTDLAARFDRWAAGHPRSGCAHDDVVDFVTDDDGVLPEPLASIRSVERVYRRRARWARDRRPGARPWVLAVGPWVWHAGPRVAPASPPASSALVSK</sequence>